<feature type="domain" description="HTH marR-type" evidence="4">
    <location>
        <begin position="26"/>
        <end position="82"/>
    </location>
</feature>
<keyword evidence="2" id="KW-0238">DNA-binding</keyword>
<dbReference type="SUPFAM" id="SSF46785">
    <property type="entry name" value="Winged helix' DNA-binding domain"/>
    <property type="match status" value="1"/>
</dbReference>
<protein>
    <submittedName>
        <fullName evidence="5">MarR family transcriptional regulator</fullName>
    </submittedName>
</protein>
<dbReference type="Gene3D" id="1.10.10.10">
    <property type="entry name" value="Winged helix-like DNA-binding domain superfamily/Winged helix DNA-binding domain"/>
    <property type="match status" value="1"/>
</dbReference>
<evidence type="ECO:0000256" key="1">
    <source>
        <dbReference type="ARBA" id="ARBA00023015"/>
    </source>
</evidence>
<dbReference type="EMBL" id="BAAANT010000031">
    <property type="protein sequence ID" value="GAA2151427.1"/>
    <property type="molecule type" value="Genomic_DNA"/>
</dbReference>
<evidence type="ECO:0000256" key="2">
    <source>
        <dbReference type="ARBA" id="ARBA00023125"/>
    </source>
</evidence>
<dbReference type="Pfam" id="PF12802">
    <property type="entry name" value="MarR_2"/>
    <property type="match status" value="1"/>
</dbReference>
<dbReference type="InterPro" id="IPR036390">
    <property type="entry name" value="WH_DNA-bd_sf"/>
</dbReference>
<reference evidence="5 6" key="1">
    <citation type="journal article" date="2019" name="Int. J. Syst. Evol. Microbiol.">
        <title>The Global Catalogue of Microorganisms (GCM) 10K type strain sequencing project: providing services to taxonomists for standard genome sequencing and annotation.</title>
        <authorList>
            <consortium name="The Broad Institute Genomics Platform"/>
            <consortium name="The Broad Institute Genome Sequencing Center for Infectious Disease"/>
            <person name="Wu L."/>
            <person name="Ma J."/>
        </authorList>
    </citation>
    <scope>NUCLEOTIDE SEQUENCE [LARGE SCALE GENOMIC DNA]</scope>
    <source>
        <strain evidence="5 6">JCM 14560</strain>
    </source>
</reference>
<dbReference type="RefSeq" id="WP_344467895.1">
    <property type="nucleotide sequence ID" value="NZ_BAAANT010000031.1"/>
</dbReference>
<dbReference type="InterPro" id="IPR000835">
    <property type="entry name" value="HTH_MarR-typ"/>
</dbReference>
<proteinExistence type="predicted"/>
<keyword evidence="1" id="KW-0805">Transcription regulation</keyword>
<dbReference type="PANTHER" id="PTHR38465:SF2">
    <property type="entry name" value="HTH-TYPE TRANSCRIPTIONAL REGULATOR MMPR5"/>
    <property type="match status" value="1"/>
</dbReference>
<evidence type="ECO:0000313" key="6">
    <source>
        <dbReference type="Proteomes" id="UP001422759"/>
    </source>
</evidence>
<dbReference type="InterPro" id="IPR052362">
    <property type="entry name" value="HTH-GbsR_regulator"/>
</dbReference>
<dbReference type="Proteomes" id="UP001422759">
    <property type="component" value="Unassembled WGS sequence"/>
</dbReference>
<keyword evidence="6" id="KW-1185">Reference proteome</keyword>
<evidence type="ECO:0000259" key="4">
    <source>
        <dbReference type="Pfam" id="PF12802"/>
    </source>
</evidence>
<organism evidence="5 6">
    <name type="scientific">Kitasatospora kazusensis</name>
    <dbReference type="NCBI Taxonomy" id="407974"/>
    <lineage>
        <taxon>Bacteria</taxon>
        <taxon>Bacillati</taxon>
        <taxon>Actinomycetota</taxon>
        <taxon>Actinomycetes</taxon>
        <taxon>Kitasatosporales</taxon>
        <taxon>Streptomycetaceae</taxon>
        <taxon>Kitasatospora</taxon>
    </lineage>
</organism>
<name>A0ABN3A0G4_9ACTN</name>
<keyword evidence="3" id="KW-0804">Transcription</keyword>
<evidence type="ECO:0000256" key="3">
    <source>
        <dbReference type="ARBA" id="ARBA00023163"/>
    </source>
</evidence>
<sequence length="157" mass="17401">MERDEAAVLTFIERFAGVLTDSGFARMPARVFAALLATDSGRLTAAELAGTLRISPAAVSGAVRYLVQLNLVGREREPGSRRDRYRVHDDVWYEAAVRRDQMLLRWEGSLREGVAALGAASPAGVRMAESLAFFEFVRGELPDLLARWHAQRGERRG</sequence>
<gene>
    <name evidence="5" type="ORF">GCM10009760_46810</name>
</gene>
<accession>A0ABN3A0G4</accession>
<comment type="caution">
    <text evidence="5">The sequence shown here is derived from an EMBL/GenBank/DDBJ whole genome shotgun (WGS) entry which is preliminary data.</text>
</comment>
<dbReference type="PANTHER" id="PTHR38465">
    <property type="entry name" value="HTH-TYPE TRANSCRIPTIONAL REGULATOR MJ1563-RELATED"/>
    <property type="match status" value="1"/>
</dbReference>
<dbReference type="InterPro" id="IPR036388">
    <property type="entry name" value="WH-like_DNA-bd_sf"/>
</dbReference>
<evidence type="ECO:0000313" key="5">
    <source>
        <dbReference type="EMBL" id="GAA2151427.1"/>
    </source>
</evidence>